<dbReference type="OrthoDB" id="508261at2"/>
<protein>
    <recommendedName>
        <fullName evidence="1">DUF4351 domain-containing protein</fullName>
    </recommendedName>
</protein>
<name>A0A2T1LXM6_9CHRO</name>
<dbReference type="Proteomes" id="UP000239001">
    <property type="component" value="Unassembled WGS sequence"/>
</dbReference>
<accession>A0A2T1LXM6</accession>
<dbReference type="PANTHER" id="PTHR34613:SF1">
    <property type="entry name" value="SLL6017 PROTEIN"/>
    <property type="match status" value="1"/>
</dbReference>
<dbReference type="PANTHER" id="PTHR34613">
    <property type="entry name" value="SLL0800 PROTEIN"/>
    <property type="match status" value="1"/>
</dbReference>
<dbReference type="InterPro" id="IPR025587">
    <property type="entry name" value="DUF4351"/>
</dbReference>
<dbReference type="AlphaFoldDB" id="A0A2T1LXM6"/>
<dbReference type="Pfam" id="PF14261">
    <property type="entry name" value="DUF4351"/>
    <property type="match status" value="1"/>
</dbReference>
<dbReference type="RefSeq" id="WP_106457021.1">
    <property type="nucleotide sequence ID" value="NZ_PXOH01000011.1"/>
</dbReference>
<feature type="domain" description="DUF4351" evidence="1">
    <location>
        <begin position="210"/>
        <end position="268"/>
    </location>
</feature>
<reference evidence="2 3" key="2">
    <citation type="submission" date="2018-03" db="EMBL/GenBank/DDBJ databases">
        <authorList>
            <person name="Keele B.F."/>
        </authorList>
    </citation>
    <scope>NUCLEOTIDE SEQUENCE [LARGE SCALE GENOMIC DNA]</scope>
    <source>
        <strain evidence="2 3">CCALA 016</strain>
    </source>
</reference>
<evidence type="ECO:0000313" key="2">
    <source>
        <dbReference type="EMBL" id="PSF37056.1"/>
    </source>
</evidence>
<comment type="caution">
    <text evidence="2">The sequence shown here is derived from an EMBL/GenBank/DDBJ whole genome shotgun (WGS) entry which is preliminary data.</text>
</comment>
<dbReference type="EMBL" id="PXOH01000011">
    <property type="protein sequence ID" value="PSF37056.1"/>
    <property type="molecule type" value="Genomic_DNA"/>
</dbReference>
<organism evidence="2 3">
    <name type="scientific">Aphanothece hegewaldii CCALA 016</name>
    <dbReference type="NCBI Taxonomy" id="2107694"/>
    <lineage>
        <taxon>Bacteria</taxon>
        <taxon>Bacillati</taxon>
        <taxon>Cyanobacteriota</taxon>
        <taxon>Cyanophyceae</taxon>
        <taxon>Oscillatoriophycideae</taxon>
        <taxon>Chroococcales</taxon>
        <taxon>Aphanothecaceae</taxon>
        <taxon>Aphanothece</taxon>
    </lineage>
</organism>
<evidence type="ECO:0000313" key="3">
    <source>
        <dbReference type="Proteomes" id="UP000239001"/>
    </source>
</evidence>
<proteinExistence type="predicted"/>
<evidence type="ECO:0000259" key="1">
    <source>
        <dbReference type="Pfam" id="PF14261"/>
    </source>
</evidence>
<reference evidence="2 3" key="1">
    <citation type="submission" date="2018-03" db="EMBL/GenBank/DDBJ databases">
        <title>The ancient ancestry and fast evolution of plastids.</title>
        <authorList>
            <person name="Moore K.R."/>
            <person name="Magnabosco C."/>
            <person name="Momper L."/>
            <person name="Gold D.A."/>
            <person name="Bosak T."/>
            <person name="Fournier G.P."/>
        </authorList>
    </citation>
    <scope>NUCLEOTIDE SEQUENCE [LARGE SCALE GENOMIC DNA]</scope>
    <source>
        <strain evidence="2 3">CCALA 016</strain>
    </source>
</reference>
<sequence>MSYDNTCKYLAERYPDAFAKWLLGIETADIEVLKTELSQDPIPADSLTFLRVSNRILHLEFQTLPRSKPPLPLRMLDYAVQLKRLYQCPVVQIIIFLQQTRKAIAYTEVYQDETTIHRYRVIRLWEQDSALFLDNLGLLPLAPLTKAESSSGLLARVGEKISTIKDSKEKSDIASCTELLAGLRFNTNLIYQFLKKDIMKESSVYQDIIQTGKREEVLSLTMRLLRIRFGELEAPLLERIQGLSTEQLESLVEALLNIVEKSELVLWLNQQNYKSD</sequence>
<gene>
    <name evidence="2" type="ORF">C7H19_11475</name>
</gene>
<keyword evidence="3" id="KW-1185">Reference proteome</keyword>